<dbReference type="Pfam" id="PF24807">
    <property type="entry name" value="WD40_CDC20-Fz"/>
    <property type="match status" value="1"/>
</dbReference>
<dbReference type="PROSITE" id="PS00678">
    <property type="entry name" value="WD_REPEATS_1"/>
    <property type="match status" value="2"/>
</dbReference>
<dbReference type="PROSITE" id="PS50294">
    <property type="entry name" value="WD_REPEATS_REGION"/>
    <property type="match status" value="3"/>
</dbReference>
<evidence type="ECO:0000256" key="6">
    <source>
        <dbReference type="ARBA" id="ARBA00023306"/>
    </source>
</evidence>
<dbReference type="GO" id="GO:0031145">
    <property type="term" value="P:anaphase-promoting complex-dependent catabolic process"/>
    <property type="evidence" value="ECO:0007669"/>
    <property type="project" value="TreeGrafter"/>
</dbReference>
<dbReference type="CDD" id="cd00200">
    <property type="entry name" value="WD40"/>
    <property type="match status" value="1"/>
</dbReference>
<keyword evidence="6" id="KW-0131">Cell cycle</keyword>
<keyword evidence="2 7" id="KW-0853">WD repeat</keyword>
<dbReference type="InterPro" id="IPR019775">
    <property type="entry name" value="WD40_repeat_CS"/>
</dbReference>
<dbReference type="SMART" id="SM00320">
    <property type="entry name" value="WD40"/>
    <property type="match status" value="6"/>
</dbReference>
<dbReference type="InterPro" id="IPR015943">
    <property type="entry name" value="WD40/YVTN_repeat-like_dom_sf"/>
</dbReference>
<dbReference type="GO" id="GO:0010997">
    <property type="term" value="F:anaphase-promoting complex binding"/>
    <property type="evidence" value="ECO:0007669"/>
    <property type="project" value="InterPro"/>
</dbReference>
<evidence type="ECO:0000256" key="7">
    <source>
        <dbReference type="PROSITE-ProRule" id="PRU00221"/>
    </source>
</evidence>
<dbReference type="GO" id="GO:1990757">
    <property type="term" value="F:ubiquitin ligase activator activity"/>
    <property type="evidence" value="ECO:0007669"/>
    <property type="project" value="TreeGrafter"/>
</dbReference>
<evidence type="ECO:0000256" key="4">
    <source>
        <dbReference type="ARBA" id="ARBA00022737"/>
    </source>
</evidence>
<comment type="similarity">
    <text evidence="1">Belongs to the WD repeat CDC20/Fizzy family.</text>
</comment>
<keyword evidence="5" id="KW-0498">Mitosis</keyword>
<keyword evidence="4" id="KW-0677">Repeat</keyword>
<name>A0A485KP57_9STRA</name>
<evidence type="ECO:0000256" key="8">
    <source>
        <dbReference type="SAM" id="MobiDB-lite"/>
    </source>
</evidence>
<feature type="repeat" description="WD" evidence="7">
    <location>
        <begin position="250"/>
        <end position="282"/>
    </location>
</feature>
<evidence type="ECO:0000256" key="1">
    <source>
        <dbReference type="ARBA" id="ARBA00006445"/>
    </source>
</evidence>
<feature type="repeat" description="WD" evidence="7">
    <location>
        <begin position="380"/>
        <end position="421"/>
    </location>
</feature>
<dbReference type="Gene3D" id="2.130.10.10">
    <property type="entry name" value="YVTN repeat-like/Quinoprotein amine dehydrogenase"/>
    <property type="match status" value="1"/>
</dbReference>
<dbReference type="GO" id="GO:0005680">
    <property type="term" value="C:anaphase-promoting complex"/>
    <property type="evidence" value="ECO:0007669"/>
    <property type="project" value="TreeGrafter"/>
</dbReference>
<evidence type="ECO:0000256" key="2">
    <source>
        <dbReference type="ARBA" id="ARBA00022574"/>
    </source>
</evidence>
<evidence type="ECO:0000313" key="10">
    <source>
        <dbReference type="EMBL" id="KAF0699489.1"/>
    </source>
</evidence>
<protein>
    <submittedName>
        <fullName evidence="11">Aste57867_9959 protein</fullName>
    </submittedName>
</protein>
<dbReference type="InterPro" id="IPR001680">
    <property type="entry name" value="WD40_rpt"/>
</dbReference>
<dbReference type="InterPro" id="IPR033010">
    <property type="entry name" value="Cdc20/Fizzy"/>
</dbReference>
<feature type="region of interest" description="Disordered" evidence="8">
    <location>
        <begin position="91"/>
        <end position="112"/>
    </location>
</feature>
<dbReference type="EMBL" id="CAADRA010005195">
    <property type="protein sequence ID" value="VFT86837.1"/>
    <property type="molecule type" value="Genomic_DNA"/>
</dbReference>
<evidence type="ECO:0000256" key="5">
    <source>
        <dbReference type="ARBA" id="ARBA00022776"/>
    </source>
</evidence>
<evidence type="ECO:0000259" key="9">
    <source>
        <dbReference type="Pfam" id="PF24807"/>
    </source>
</evidence>
<dbReference type="OrthoDB" id="10263272at2759"/>
<dbReference type="Proteomes" id="UP000332933">
    <property type="component" value="Unassembled WGS sequence"/>
</dbReference>
<dbReference type="AlphaFoldDB" id="A0A485KP57"/>
<sequence>MRGEPGCRRRIGGNVSADRFIPSRAAMNPAYCELMLSSESRPPSASSSQAPAHRDLLFSALVASDVPQDHRLLRFQSPPTCRSTAISLRGIHHPTPHRLNPDPTPRRHIPQTPTRILDAPDLRDDYYLNLLAWGSTNLLAVALDKRVFLYHVDTGAVSALDAAVASAQDYVTSVAWLGDGRTLAIGTADADLQIWDATTCKCVRRVRSHEERVGALAWNPTLNALASGSRDTKIVQHDLKAPQSTAVATLRGHVQEICGLAWSPDGKTLASGGNDNRLSLWDGAMATPRLTLLQHNAAVKALAWCPWERHLLASGGGTADRCIKLWQSSSGTMQQSVHTGSQVCGLLWSPHEKELLSSHGFSQNELCLWSYPRMSRIKEFTGHTARVLHMAMSPDGASVVSAAADETLRFWNVFASTKSSAQAARFGSQFQSIWGIR</sequence>
<dbReference type="PANTHER" id="PTHR19918">
    <property type="entry name" value="CELL DIVISION CYCLE 20 CDC20 FIZZY -RELATED"/>
    <property type="match status" value="1"/>
</dbReference>
<feature type="domain" description="CDC20/Fizzy WD40" evidence="9">
    <location>
        <begin position="117"/>
        <end position="411"/>
    </location>
</feature>
<dbReference type="EMBL" id="VJMH01005174">
    <property type="protein sequence ID" value="KAF0699489.1"/>
    <property type="molecule type" value="Genomic_DNA"/>
</dbReference>
<dbReference type="PROSITE" id="PS50082">
    <property type="entry name" value="WD_REPEATS_2"/>
    <property type="match status" value="4"/>
</dbReference>
<reference evidence="10" key="2">
    <citation type="submission" date="2019-06" db="EMBL/GenBank/DDBJ databases">
        <title>Genomics analysis of Aphanomyces spp. identifies a new class of oomycete effector associated with host adaptation.</title>
        <authorList>
            <person name="Gaulin E."/>
        </authorList>
    </citation>
    <scope>NUCLEOTIDE SEQUENCE</scope>
    <source>
        <strain evidence="10">CBS 578.67</strain>
    </source>
</reference>
<accession>A0A485KP57</accession>
<evidence type="ECO:0000313" key="12">
    <source>
        <dbReference type="Proteomes" id="UP000332933"/>
    </source>
</evidence>
<dbReference type="SUPFAM" id="SSF50978">
    <property type="entry name" value="WD40 repeat-like"/>
    <property type="match status" value="1"/>
</dbReference>
<keyword evidence="12" id="KW-1185">Reference proteome</keyword>
<evidence type="ECO:0000313" key="11">
    <source>
        <dbReference type="EMBL" id="VFT86837.1"/>
    </source>
</evidence>
<feature type="repeat" description="WD" evidence="7">
    <location>
        <begin position="164"/>
        <end position="205"/>
    </location>
</feature>
<proteinExistence type="inferred from homology"/>
<evidence type="ECO:0000256" key="3">
    <source>
        <dbReference type="ARBA" id="ARBA00022618"/>
    </source>
</evidence>
<dbReference type="InterPro" id="IPR036322">
    <property type="entry name" value="WD40_repeat_dom_sf"/>
</dbReference>
<reference evidence="11" key="1">
    <citation type="submission" date="2019-03" db="EMBL/GenBank/DDBJ databases">
        <authorList>
            <person name="Gaulin E."/>
            <person name="Dumas B."/>
        </authorList>
    </citation>
    <scope>NUCLEOTIDE SEQUENCE [LARGE SCALE GENOMIC DNA]</scope>
    <source>
        <strain evidence="11">CBS 568.67</strain>
    </source>
</reference>
<feature type="repeat" description="WD" evidence="7">
    <location>
        <begin position="206"/>
        <end position="247"/>
    </location>
</feature>
<dbReference type="GO" id="GO:1905786">
    <property type="term" value="P:positive regulation of anaphase-promoting complex-dependent catabolic process"/>
    <property type="evidence" value="ECO:0007669"/>
    <property type="project" value="TreeGrafter"/>
</dbReference>
<dbReference type="GO" id="GO:0051301">
    <property type="term" value="P:cell division"/>
    <property type="evidence" value="ECO:0007669"/>
    <property type="project" value="UniProtKB-KW"/>
</dbReference>
<dbReference type="PANTHER" id="PTHR19918:SF8">
    <property type="entry name" value="FI02843P"/>
    <property type="match status" value="1"/>
</dbReference>
<keyword evidence="3" id="KW-0132">Cell division</keyword>
<dbReference type="InterPro" id="IPR056150">
    <property type="entry name" value="WD40_CDC20-Fz"/>
</dbReference>
<gene>
    <name evidence="11" type="primary">Aste57867_9959</name>
    <name evidence="10" type="ORF">As57867_009920</name>
    <name evidence="11" type="ORF">ASTE57867_9959</name>
</gene>
<organism evidence="11 12">
    <name type="scientific">Aphanomyces stellatus</name>
    <dbReference type="NCBI Taxonomy" id="120398"/>
    <lineage>
        <taxon>Eukaryota</taxon>
        <taxon>Sar</taxon>
        <taxon>Stramenopiles</taxon>
        <taxon>Oomycota</taxon>
        <taxon>Saprolegniomycetes</taxon>
        <taxon>Saprolegniales</taxon>
        <taxon>Verrucalvaceae</taxon>
        <taxon>Aphanomyces</taxon>
    </lineage>
</organism>